<organism evidence="2 3">
    <name type="scientific">Diversispora epigaea</name>
    <dbReference type="NCBI Taxonomy" id="1348612"/>
    <lineage>
        <taxon>Eukaryota</taxon>
        <taxon>Fungi</taxon>
        <taxon>Fungi incertae sedis</taxon>
        <taxon>Mucoromycota</taxon>
        <taxon>Glomeromycotina</taxon>
        <taxon>Glomeromycetes</taxon>
        <taxon>Diversisporales</taxon>
        <taxon>Diversisporaceae</taxon>
        <taxon>Diversispora</taxon>
    </lineage>
</organism>
<evidence type="ECO:0008006" key="4">
    <source>
        <dbReference type="Google" id="ProtNLM"/>
    </source>
</evidence>
<dbReference type="STRING" id="1348612.A0A397GUJ5"/>
<feature type="chain" id="PRO_5017355731" description="MD-2-related lipid-recognition domain-containing protein" evidence="1">
    <location>
        <begin position="21"/>
        <end position="186"/>
    </location>
</feature>
<protein>
    <recommendedName>
        <fullName evidence="4">MD-2-related lipid-recognition domain-containing protein</fullName>
    </recommendedName>
</protein>
<evidence type="ECO:0000313" key="2">
    <source>
        <dbReference type="EMBL" id="RHZ53214.1"/>
    </source>
</evidence>
<evidence type="ECO:0000256" key="1">
    <source>
        <dbReference type="SAM" id="SignalP"/>
    </source>
</evidence>
<dbReference type="AlphaFoldDB" id="A0A397GUJ5"/>
<accession>A0A397GUJ5</accession>
<gene>
    <name evidence="2" type="ORF">Glove_444g22</name>
</gene>
<keyword evidence="1" id="KW-0732">Signal</keyword>
<dbReference type="EMBL" id="PQFF01000391">
    <property type="protein sequence ID" value="RHZ53214.1"/>
    <property type="molecule type" value="Genomic_DNA"/>
</dbReference>
<proteinExistence type="predicted"/>
<feature type="signal peptide" evidence="1">
    <location>
        <begin position="1"/>
        <end position="20"/>
    </location>
</feature>
<name>A0A397GUJ5_9GLOM</name>
<comment type="caution">
    <text evidence="2">The sequence shown here is derived from an EMBL/GenBank/DDBJ whole genome shotgun (WGS) entry which is preliminary data.</text>
</comment>
<dbReference type="OrthoDB" id="2392981at2759"/>
<dbReference type="Proteomes" id="UP000266861">
    <property type="component" value="Unassembled WGS sequence"/>
</dbReference>
<sequence length="186" mass="20070">MNRNFIFVFILLVTLSVVNAAPSRLDKRDTGFIACSPPSGTPTPVLISVTYTPVPLASGQPSKFDVSGTLKEDIGSITRLFIGFFDRTDPQKPVPIKPFPSYFKTFTTEIIEAGNPFNTTAQFTVPTLPASYTISVLIMNPPNDIPGCAIERIGAPPSSLSSYPIASYPFASYPIASVDSYPIAEK</sequence>
<keyword evidence="3" id="KW-1185">Reference proteome</keyword>
<reference evidence="2 3" key="1">
    <citation type="submission" date="2018-08" db="EMBL/GenBank/DDBJ databases">
        <title>Genome and evolution of the arbuscular mycorrhizal fungus Diversispora epigaea (formerly Glomus versiforme) and its bacterial endosymbionts.</title>
        <authorList>
            <person name="Sun X."/>
            <person name="Fei Z."/>
            <person name="Harrison M."/>
        </authorList>
    </citation>
    <scope>NUCLEOTIDE SEQUENCE [LARGE SCALE GENOMIC DNA]</scope>
    <source>
        <strain evidence="2 3">IT104</strain>
    </source>
</reference>
<evidence type="ECO:0000313" key="3">
    <source>
        <dbReference type="Proteomes" id="UP000266861"/>
    </source>
</evidence>